<feature type="domain" description="SGNH hydrolase-type esterase" evidence="2">
    <location>
        <begin position="31"/>
        <end position="205"/>
    </location>
</feature>
<dbReference type="CDD" id="cd00229">
    <property type="entry name" value="SGNH_hydrolase"/>
    <property type="match status" value="1"/>
</dbReference>
<feature type="chain" id="PRO_5038022930" description="SGNH hydrolase-type esterase domain-containing protein" evidence="1">
    <location>
        <begin position="20"/>
        <end position="217"/>
    </location>
</feature>
<evidence type="ECO:0000313" key="3">
    <source>
        <dbReference type="EMBL" id="GGE37651.1"/>
    </source>
</evidence>
<gene>
    <name evidence="3" type="ORF">GCM10011360_26810</name>
</gene>
<dbReference type="InterPro" id="IPR036514">
    <property type="entry name" value="SGNH_hydro_sf"/>
</dbReference>
<sequence>MRLTLIAPLLILALLAACGRGVPDDARVVVAGDSVMAWNRTGGSSVADQLAARIGEPVGDVSLPLARVTGGRGALNIPDQLSGVRAQWIVLNGGANDLSGGCDCSACGPVLDRLISDDGRRGAIPALVADLRARGSRVIWADYYTAPRYAGTACEAPYQVLETRLGRMAAADPGVTLADMDDVFRSDDLSLFASDRAHPSPEGSARIAALVAPLVTP</sequence>
<dbReference type="RefSeq" id="WP_188478167.1">
    <property type="nucleotide sequence ID" value="NZ_BMFJ01000001.1"/>
</dbReference>
<dbReference type="SUPFAM" id="SSF52266">
    <property type="entry name" value="SGNH hydrolase"/>
    <property type="match status" value="1"/>
</dbReference>
<reference evidence="4" key="1">
    <citation type="journal article" date="2019" name="Int. J. Syst. Evol. Microbiol.">
        <title>The Global Catalogue of Microorganisms (GCM) 10K type strain sequencing project: providing services to taxonomists for standard genome sequencing and annotation.</title>
        <authorList>
            <consortium name="The Broad Institute Genomics Platform"/>
            <consortium name="The Broad Institute Genome Sequencing Center for Infectious Disease"/>
            <person name="Wu L."/>
            <person name="Ma J."/>
        </authorList>
    </citation>
    <scope>NUCLEOTIDE SEQUENCE [LARGE SCALE GENOMIC DNA]</scope>
    <source>
        <strain evidence="4">CGMCC 1.12664</strain>
    </source>
</reference>
<keyword evidence="1" id="KW-0732">Signal</keyword>
<feature type="signal peptide" evidence="1">
    <location>
        <begin position="1"/>
        <end position="19"/>
    </location>
</feature>
<dbReference type="Proteomes" id="UP000612855">
    <property type="component" value="Unassembled WGS sequence"/>
</dbReference>
<evidence type="ECO:0000313" key="4">
    <source>
        <dbReference type="Proteomes" id="UP000612855"/>
    </source>
</evidence>
<dbReference type="EMBL" id="BMFJ01000001">
    <property type="protein sequence ID" value="GGE37651.1"/>
    <property type="molecule type" value="Genomic_DNA"/>
</dbReference>
<evidence type="ECO:0000256" key="1">
    <source>
        <dbReference type="SAM" id="SignalP"/>
    </source>
</evidence>
<name>A0A917AA42_9RHOB</name>
<dbReference type="Pfam" id="PF13472">
    <property type="entry name" value="Lipase_GDSL_2"/>
    <property type="match status" value="1"/>
</dbReference>
<keyword evidence="4" id="KW-1185">Reference proteome</keyword>
<dbReference type="Gene3D" id="3.40.50.1110">
    <property type="entry name" value="SGNH hydrolase"/>
    <property type="match status" value="1"/>
</dbReference>
<comment type="caution">
    <text evidence="3">The sequence shown here is derived from an EMBL/GenBank/DDBJ whole genome shotgun (WGS) entry which is preliminary data.</text>
</comment>
<dbReference type="PROSITE" id="PS51257">
    <property type="entry name" value="PROKAR_LIPOPROTEIN"/>
    <property type="match status" value="1"/>
</dbReference>
<dbReference type="InterPro" id="IPR013830">
    <property type="entry name" value="SGNH_hydro"/>
</dbReference>
<accession>A0A917AA42</accession>
<evidence type="ECO:0000259" key="2">
    <source>
        <dbReference type="Pfam" id="PF13472"/>
    </source>
</evidence>
<organism evidence="3 4">
    <name type="scientific">Primorskyibacter flagellatus</name>
    <dbReference type="NCBI Taxonomy" id="1387277"/>
    <lineage>
        <taxon>Bacteria</taxon>
        <taxon>Pseudomonadati</taxon>
        <taxon>Pseudomonadota</taxon>
        <taxon>Alphaproteobacteria</taxon>
        <taxon>Rhodobacterales</taxon>
        <taxon>Roseobacteraceae</taxon>
        <taxon>Primorskyibacter</taxon>
    </lineage>
</organism>
<protein>
    <recommendedName>
        <fullName evidence="2">SGNH hydrolase-type esterase domain-containing protein</fullName>
    </recommendedName>
</protein>
<dbReference type="GO" id="GO:0016788">
    <property type="term" value="F:hydrolase activity, acting on ester bonds"/>
    <property type="evidence" value="ECO:0007669"/>
    <property type="project" value="UniProtKB-ARBA"/>
</dbReference>
<proteinExistence type="predicted"/>
<dbReference type="AlphaFoldDB" id="A0A917AA42"/>